<keyword evidence="2" id="KW-0285">Flavoprotein</keyword>
<protein>
    <recommendedName>
        <fullName evidence="3">Glucose-methanol-choline oxidoreductase N-terminal domain-containing protein</fullName>
    </recommendedName>
</protein>
<dbReference type="PROSITE" id="PS00624">
    <property type="entry name" value="GMC_OXRED_2"/>
    <property type="match status" value="1"/>
</dbReference>
<comment type="similarity">
    <text evidence="1">Belongs to the GMC oxidoreductase family.</text>
</comment>
<dbReference type="Pfam" id="PF05199">
    <property type="entry name" value="GMC_oxred_C"/>
    <property type="match status" value="1"/>
</dbReference>
<dbReference type="PANTHER" id="PTHR11552:SF210">
    <property type="entry name" value="GLUCOSE-METHANOL-CHOLINE OXIDOREDUCTASE N-TERMINAL DOMAIN-CONTAINING PROTEIN-RELATED"/>
    <property type="match status" value="1"/>
</dbReference>
<feature type="binding site" evidence="2">
    <location>
        <position position="235"/>
    </location>
    <ligand>
        <name>FAD</name>
        <dbReference type="ChEBI" id="CHEBI:57692"/>
    </ligand>
</feature>
<evidence type="ECO:0000313" key="4">
    <source>
        <dbReference type="EMBL" id="KAK7747792.1"/>
    </source>
</evidence>
<dbReference type="InterPro" id="IPR012132">
    <property type="entry name" value="GMC_OxRdtase"/>
</dbReference>
<dbReference type="PIRSF" id="PIRSF000137">
    <property type="entry name" value="Alcohol_oxidase"/>
    <property type="match status" value="1"/>
</dbReference>
<dbReference type="InterPro" id="IPR036188">
    <property type="entry name" value="FAD/NAD-bd_sf"/>
</dbReference>
<dbReference type="Pfam" id="PF00732">
    <property type="entry name" value="GMC_oxred_N"/>
    <property type="match status" value="1"/>
</dbReference>
<dbReference type="SUPFAM" id="SSF54373">
    <property type="entry name" value="FAD-linked reductases, C-terminal domain"/>
    <property type="match status" value="1"/>
</dbReference>
<evidence type="ECO:0000256" key="1">
    <source>
        <dbReference type="ARBA" id="ARBA00010790"/>
    </source>
</evidence>
<dbReference type="SUPFAM" id="SSF51905">
    <property type="entry name" value="FAD/NAD(P)-binding domain"/>
    <property type="match status" value="1"/>
</dbReference>
<dbReference type="Gene3D" id="3.50.50.60">
    <property type="entry name" value="FAD/NAD(P)-binding domain"/>
    <property type="match status" value="1"/>
</dbReference>
<feature type="domain" description="Glucose-methanol-choline oxidoreductase N-terminal" evidence="3">
    <location>
        <begin position="275"/>
        <end position="289"/>
    </location>
</feature>
<evidence type="ECO:0000256" key="2">
    <source>
        <dbReference type="PIRSR" id="PIRSR000137-2"/>
    </source>
</evidence>
<dbReference type="AlphaFoldDB" id="A0AAN9UJ38"/>
<feature type="binding site" evidence="2">
    <location>
        <position position="87"/>
    </location>
    <ligand>
        <name>FAD</name>
        <dbReference type="ChEBI" id="CHEBI:57692"/>
    </ligand>
</feature>
<gene>
    <name evidence="4" type="ORF">SLS62_008828</name>
</gene>
<dbReference type="Proteomes" id="UP001320420">
    <property type="component" value="Unassembled WGS sequence"/>
</dbReference>
<dbReference type="Gene3D" id="3.30.560.10">
    <property type="entry name" value="Glucose Oxidase, domain 3"/>
    <property type="match status" value="1"/>
</dbReference>
<evidence type="ECO:0000259" key="3">
    <source>
        <dbReference type="PROSITE" id="PS00624"/>
    </source>
</evidence>
<proteinExistence type="inferred from homology"/>
<organism evidence="4 5">
    <name type="scientific">Diatrype stigma</name>
    <dbReference type="NCBI Taxonomy" id="117547"/>
    <lineage>
        <taxon>Eukaryota</taxon>
        <taxon>Fungi</taxon>
        <taxon>Dikarya</taxon>
        <taxon>Ascomycota</taxon>
        <taxon>Pezizomycotina</taxon>
        <taxon>Sordariomycetes</taxon>
        <taxon>Xylariomycetidae</taxon>
        <taxon>Xylariales</taxon>
        <taxon>Diatrypaceae</taxon>
        <taxon>Diatrype</taxon>
    </lineage>
</organism>
<dbReference type="InterPro" id="IPR007867">
    <property type="entry name" value="GMC_OxRtase_C"/>
</dbReference>
<accession>A0AAN9UJ38</accession>
<dbReference type="EMBL" id="JAKJXP020000086">
    <property type="protein sequence ID" value="KAK7747792.1"/>
    <property type="molecule type" value="Genomic_DNA"/>
</dbReference>
<reference evidence="4 5" key="1">
    <citation type="submission" date="2024-02" db="EMBL/GenBank/DDBJ databases">
        <title>De novo assembly and annotation of 12 fungi associated with fruit tree decline syndrome in Ontario, Canada.</title>
        <authorList>
            <person name="Sulman M."/>
            <person name="Ellouze W."/>
            <person name="Ilyukhin E."/>
        </authorList>
    </citation>
    <scope>NUCLEOTIDE SEQUENCE [LARGE SCALE GENOMIC DNA]</scope>
    <source>
        <strain evidence="4 5">M11/M66-122</strain>
    </source>
</reference>
<keyword evidence="5" id="KW-1185">Reference proteome</keyword>
<dbReference type="InterPro" id="IPR000172">
    <property type="entry name" value="GMC_OxRdtase_N"/>
</dbReference>
<comment type="cofactor">
    <cofactor evidence="2">
        <name>FAD</name>
        <dbReference type="ChEBI" id="CHEBI:57692"/>
    </cofactor>
</comment>
<comment type="caution">
    <text evidence="4">The sequence shown here is derived from an EMBL/GenBank/DDBJ whole genome shotgun (WGS) entry which is preliminary data.</text>
</comment>
<evidence type="ECO:0000313" key="5">
    <source>
        <dbReference type="Proteomes" id="UP001320420"/>
    </source>
</evidence>
<dbReference type="GO" id="GO:0016614">
    <property type="term" value="F:oxidoreductase activity, acting on CH-OH group of donors"/>
    <property type="evidence" value="ECO:0007669"/>
    <property type="project" value="InterPro"/>
</dbReference>
<name>A0AAN9UJ38_9PEZI</name>
<keyword evidence="2" id="KW-0274">FAD</keyword>
<dbReference type="PANTHER" id="PTHR11552">
    <property type="entry name" value="GLUCOSE-METHANOL-CHOLINE GMC OXIDOREDUCTASE"/>
    <property type="match status" value="1"/>
</dbReference>
<sequence>MIYDFIVVGGGTAGLTVASRLSENHKVQVLVVEAGPDHSNDALVLTPGLMSSQFGRPEYDWSFSSTPQPLLHNRRIAQPRGRQLGGTAALNFTLLLYPSRANIDAWGKLGNPGWSFDSLEPYFRKSTTFHPPSRTAREITRSEQYHVDGDPGTGPLQASFGDGHTTALDGAWMQTFANLGLKMTADPRTGRALGAFQTMASIDPSSKTRSCAASAYFGPEVRARPNLTLLSDTVVKRIVTEGTGQDVVAKGVVVQTEDGGEKTIFVRHEVILAAGALQSPQILELSGIGGRALLEKHEIPVVIDNPYVGENLQDHAMVCQSFEANDGMPTGDVVRDPKVVHAFAELHRAYSTGPFGNSSITSVAYAPLADYAGPISILTREDLLRMCLPKPASDSSAHIEKQFSLIRSILEDPEEPVAEYMLFPAQLAVPDEPKSFAECITPTRPENYISVLTILNHPFSRGSVHIASGDVSDKPVWDPRFLSHPLDLEILARNVQFVERIVGTEPLKSVIKPGGKRLPEIVGDTLEKAKEIVRQRQLSVFHVAGSCAMLPRDDGGVVNERLIVHGTRNIRVVDASVFPLEPLGNIQATVYAVAEKAADLIKEDRPR</sequence>
<dbReference type="GO" id="GO:0050660">
    <property type="term" value="F:flavin adenine dinucleotide binding"/>
    <property type="evidence" value="ECO:0007669"/>
    <property type="project" value="InterPro"/>
</dbReference>